<reference evidence="3" key="2">
    <citation type="submission" date="2023-05" db="EMBL/GenBank/DDBJ databases">
        <authorList>
            <consortium name="Lawrence Berkeley National Laboratory"/>
            <person name="Steindorff A."/>
            <person name="Hensen N."/>
            <person name="Bonometti L."/>
            <person name="Westerberg I."/>
            <person name="Brannstrom I.O."/>
            <person name="Guillou S."/>
            <person name="Cros-Aarteil S."/>
            <person name="Calhoun S."/>
            <person name="Haridas S."/>
            <person name="Kuo A."/>
            <person name="Mondo S."/>
            <person name="Pangilinan J."/>
            <person name="Riley R."/>
            <person name="Labutti K."/>
            <person name="Andreopoulos B."/>
            <person name="Lipzen A."/>
            <person name="Chen C."/>
            <person name="Yanf M."/>
            <person name="Daum C."/>
            <person name="Ng V."/>
            <person name="Clum A."/>
            <person name="Ohm R."/>
            <person name="Martin F."/>
            <person name="Silar P."/>
            <person name="Natvig D."/>
            <person name="Lalanne C."/>
            <person name="Gautier V."/>
            <person name="Ament-Velasquez S.L."/>
            <person name="Kruys A."/>
            <person name="Hutchinson M.I."/>
            <person name="Powell A.J."/>
            <person name="Barry K."/>
            <person name="Miller A.N."/>
            <person name="Grigoriev I.V."/>
            <person name="Debuchy R."/>
            <person name="Gladieux P."/>
            <person name="Thoren M.H."/>
            <person name="Johannesson H."/>
        </authorList>
    </citation>
    <scope>NUCLEOTIDE SEQUENCE</scope>
    <source>
        <strain evidence="3">CBS 141.50</strain>
    </source>
</reference>
<dbReference type="GeneID" id="87819877"/>
<evidence type="ECO:0000313" key="4">
    <source>
        <dbReference type="Proteomes" id="UP001302676"/>
    </source>
</evidence>
<gene>
    <name evidence="3" type="ORF">C8A04DRAFT_35706</name>
</gene>
<dbReference type="InterPro" id="IPR049317">
    <property type="entry name" value="GCIP-like_N"/>
</dbReference>
<dbReference type="AlphaFoldDB" id="A0AAN6ZNC5"/>
<dbReference type="PANTHER" id="PTHR15492:SF1">
    <property type="entry name" value="CYCLIN-D1-BINDING PROTEIN 1"/>
    <property type="match status" value="1"/>
</dbReference>
<feature type="domain" description="Cyclin-D1-binding protein 1-like N-terminal" evidence="2">
    <location>
        <begin position="72"/>
        <end position="223"/>
    </location>
</feature>
<dbReference type="EMBL" id="MU853567">
    <property type="protein sequence ID" value="KAK4145670.1"/>
    <property type="molecule type" value="Genomic_DNA"/>
</dbReference>
<dbReference type="Proteomes" id="UP001302676">
    <property type="component" value="Unassembled WGS sequence"/>
</dbReference>
<protein>
    <recommendedName>
        <fullName evidence="2">Cyclin-D1-binding protein 1-like N-terminal domain-containing protein</fullName>
    </recommendedName>
</protein>
<keyword evidence="4" id="KW-1185">Reference proteome</keyword>
<comment type="caution">
    <text evidence="3">The sequence shown here is derived from an EMBL/GenBank/DDBJ whole genome shotgun (WGS) entry which is preliminary data.</text>
</comment>
<organism evidence="3 4">
    <name type="scientific">Dichotomopilus funicola</name>
    <dbReference type="NCBI Taxonomy" id="1934379"/>
    <lineage>
        <taxon>Eukaryota</taxon>
        <taxon>Fungi</taxon>
        <taxon>Dikarya</taxon>
        <taxon>Ascomycota</taxon>
        <taxon>Pezizomycotina</taxon>
        <taxon>Sordariomycetes</taxon>
        <taxon>Sordariomycetidae</taxon>
        <taxon>Sordariales</taxon>
        <taxon>Chaetomiaceae</taxon>
        <taxon>Dichotomopilus</taxon>
    </lineage>
</organism>
<dbReference type="GO" id="GO:0005634">
    <property type="term" value="C:nucleus"/>
    <property type="evidence" value="ECO:0007669"/>
    <property type="project" value="TreeGrafter"/>
</dbReference>
<dbReference type="Pfam" id="PF13324">
    <property type="entry name" value="GCIP_N"/>
    <property type="match status" value="1"/>
</dbReference>
<dbReference type="PANTHER" id="PTHR15492">
    <property type="entry name" value="CYCLIN D1-BINDING PROTEIN 1"/>
    <property type="match status" value="1"/>
</dbReference>
<dbReference type="Gene3D" id="1.20.1410.10">
    <property type="entry name" value="I/LWEQ domain"/>
    <property type="match status" value="1"/>
</dbReference>
<feature type="region of interest" description="Disordered" evidence="1">
    <location>
        <begin position="221"/>
        <end position="253"/>
    </location>
</feature>
<dbReference type="RefSeq" id="XP_062639041.1">
    <property type="nucleotide sequence ID" value="XM_062783264.1"/>
</dbReference>
<name>A0AAN6ZNC5_9PEZI</name>
<evidence type="ECO:0000259" key="2">
    <source>
        <dbReference type="Pfam" id="PF13324"/>
    </source>
</evidence>
<sequence>MPSSTFEDALTALTSVIDSSIALATQLDIVISNLATSKDARSDSNGQAQQPFSEQLVSASGPIDALSLAHDSAALIKAHATKISLLIINEPFTPTAITKVLRELVAGPLPSLTAAVELCVPERYTGSIQRDLAWRAVRVLREVRELISRVPRDGKVLVDDKKNAPAGAAGGRGSIATTGMLWSTCDDVMAFCKRGFAGTLTHKVNQLKDTLKDVMEELKEWGEEADDSEEDGDEDDGDGDIAQITSGLGSSSISRAADAQSVLDDLMNSQRHIPRDDPERIRERLDLSLKRLRLIILLYQATVKRRLRPLPSVPPAQYPVVPTRLDEAVAALKRIPEKFGSLAMAFYELDRSEIDRLLEDCSLDALAACEILVKPWEGEKDEFTDWGLRFQVELKKD</sequence>
<feature type="compositionally biased region" description="Polar residues" evidence="1">
    <location>
        <begin position="243"/>
        <end position="253"/>
    </location>
</feature>
<accession>A0AAN6ZNC5</accession>
<evidence type="ECO:0000313" key="3">
    <source>
        <dbReference type="EMBL" id="KAK4145670.1"/>
    </source>
</evidence>
<proteinExistence type="predicted"/>
<dbReference type="InterPro" id="IPR026907">
    <property type="entry name" value="GCIP-like"/>
</dbReference>
<evidence type="ECO:0000256" key="1">
    <source>
        <dbReference type="SAM" id="MobiDB-lite"/>
    </source>
</evidence>
<reference evidence="3" key="1">
    <citation type="journal article" date="2023" name="Mol. Phylogenet. Evol.">
        <title>Genome-scale phylogeny and comparative genomics of the fungal order Sordariales.</title>
        <authorList>
            <person name="Hensen N."/>
            <person name="Bonometti L."/>
            <person name="Westerberg I."/>
            <person name="Brannstrom I.O."/>
            <person name="Guillou S."/>
            <person name="Cros-Aarteil S."/>
            <person name="Calhoun S."/>
            <person name="Haridas S."/>
            <person name="Kuo A."/>
            <person name="Mondo S."/>
            <person name="Pangilinan J."/>
            <person name="Riley R."/>
            <person name="LaButti K."/>
            <person name="Andreopoulos B."/>
            <person name="Lipzen A."/>
            <person name="Chen C."/>
            <person name="Yan M."/>
            <person name="Daum C."/>
            <person name="Ng V."/>
            <person name="Clum A."/>
            <person name="Steindorff A."/>
            <person name="Ohm R.A."/>
            <person name="Martin F."/>
            <person name="Silar P."/>
            <person name="Natvig D.O."/>
            <person name="Lalanne C."/>
            <person name="Gautier V."/>
            <person name="Ament-Velasquez S.L."/>
            <person name="Kruys A."/>
            <person name="Hutchinson M.I."/>
            <person name="Powell A.J."/>
            <person name="Barry K."/>
            <person name="Miller A.N."/>
            <person name="Grigoriev I.V."/>
            <person name="Debuchy R."/>
            <person name="Gladieux P."/>
            <person name="Hiltunen Thoren M."/>
            <person name="Johannesson H."/>
        </authorList>
    </citation>
    <scope>NUCLEOTIDE SEQUENCE</scope>
    <source>
        <strain evidence="3">CBS 141.50</strain>
    </source>
</reference>
<feature type="compositionally biased region" description="Acidic residues" evidence="1">
    <location>
        <begin position="223"/>
        <end position="239"/>
    </location>
</feature>